<sequence length="404" mass="44636">MSVVATVWEIIGSEPNRIVLVTRENGMFGAFEYPDSESLSIGDTVLVEVRGDSVLFDEKIFSGGLNRGNTLCVVEKADEDRIVVNTGTRLTTVANGTEEDPQVGDTVEISNANTIVDIVQNEPLRALPSAHADSESSKFIENLRNKSDDIGLTYADFGGGSARLEQFKQRVNLFLNQREALADIGTDLQMGAIFYGEPGTGKTHFARILAAETDATFYRIRGPEIVTKWVGETEEIIRGLFEDAADNSPSIMFFDELDSLGSERGGGANQQFGNRVVAQLLSLMDGFDQSDEGILVIASTNRLDDIDDALLRSGRFDWKIKFPLPDYEGRVEIFDSLINNYEVSQDVDSQQIARITEGWSGAEIDGLLDEAGLIAVDKNRRDSNEIRLVDILESYERIAVREER</sequence>
<keyword evidence="5" id="KW-0614">Plasmid</keyword>
<evidence type="ECO:0000313" key="6">
    <source>
        <dbReference type="Proteomes" id="UP000682967"/>
    </source>
</evidence>
<dbReference type="Gene3D" id="3.40.50.300">
    <property type="entry name" value="P-loop containing nucleotide triphosphate hydrolases"/>
    <property type="match status" value="1"/>
</dbReference>
<protein>
    <submittedName>
        <fullName evidence="5">26S protease regulatory subunit</fullName>
    </submittedName>
</protein>
<dbReference type="GeneID" id="64825805"/>
<keyword evidence="1" id="KW-0547">Nucleotide-binding</keyword>
<keyword evidence="3" id="KW-0175">Coiled coil</keyword>
<dbReference type="InterPro" id="IPR003593">
    <property type="entry name" value="AAA+_ATPase"/>
</dbReference>
<gene>
    <name evidence="5" type="ORF">KDQ40_22575</name>
</gene>
<keyword evidence="5" id="KW-0378">Hydrolase</keyword>
<reference evidence="5" key="1">
    <citation type="submission" date="2021-04" db="EMBL/GenBank/DDBJ databases">
        <title>Complete Genome sequence and Methylome Analysis of the Haloarchaeon Haloarcula sinaiiensis.</title>
        <authorList>
            <person name="Fomenkov A."/>
            <person name="DasSarma P."/>
            <person name="DasSarma S."/>
            <person name="Roberts R.J."/>
        </authorList>
    </citation>
    <scope>NUCLEOTIDE SEQUENCE</scope>
    <source>
        <strain evidence="5">ATCC 33800</strain>
        <plasmid evidence="5">pHsi139</plasmid>
    </source>
</reference>
<dbReference type="PANTHER" id="PTHR23077">
    <property type="entry name" value="AAA-FAMILY ATPASE"/>
    <property type="match status" value="1"/>
</dbReference>
<dbReference type="KEGG" id="hsin:KDQ40_22575"/>
<dbReference type="OrthoDB" id="77269at2157"/>
<dbReference type="Pfam" id="PF17862">
    <property type="entry name" value="AAA_lid_3"/>
    <property type="match status" value="1"/>
</dbReference>
<dbReference type="RefSeq" id="WP_082229932.1">
    <property type="nucleotide sequence ID" value="NZ_AOLR01000035.1"/>
</dbReference>
<dbReference type="EMBL" id="CP073372">
    <property type="protein sequence ID" value="QUJ74911.1"/>
    <property type="molecule type" value="Genomic_DNA"/>
</dbReference>
<evidence type="ECO:0000256" key="2">
    <source>
        <dbReference type="ARBA" id="ARBA00022840"/>
    </source>
</evidence>
<dbReference type="InterPro" id="IPR003959">
    <property type="entry name" value="ATPase_AAA_core"/>
</dbReference>
<dbReference type="Proteomes" id="UP000682967">
    <property type="component" value="Plasmid pHsi139"/>
</dbReference>
<evidence type="ECO:0000313" key="5">
    <source>
        <dbReference type="EMBL" id="QUJ74911.1"/>
    </source>
</evidence>
<dbReference type="SUPFAM" id="SSF52540">
    <property type="entry name" value="P-loop containing nucleoside triphosphate hydrolases"/>
    <property type="match status" value="1"/>
</dbReference>
<name>A0A8T8KKV7_9EURY</name>
<organism evidence="5 6">
    <name type="scientific">Haloarcula marismortui ATCC 33800</name>
    <dbReference type="NCBI Taxonomy" id="662476"/>
    <lineage>
        <taxon>Archaea</taxon>
        <taxon>Methanobacteriati</taxon>
        <taxon>Methanobacteriota</taxon>
        <taxon>Stenosarchaea group</taxon>
        <taxon>Halobacteria</taxon>
        <taxon>Halobacteriales</taxon>
        <taxon>Haloarculaceae</taxon>
        <taxon>Haloarcula</taxon>
    </lineage>
</organism>
<keyword evidence="2" id="KW-0067">ATP-binding</keyword>
<proteinExistence type="predicted"/>
<evidence type="ECO:0000256" key="3">
    <source>
        <dbReference type="ARBA" id="ARBA00023054"/>
    </source>
</evidence>
<evidence type="ECO:0000259" key="4">
    <source>
        <dbReference type="SMART" id="SM00382"/>
    </source>
</evidence>
<dbReference type="AlphaFoldDB" id="A0A8T8KKV7"/>
<dbReference type="SMART" id="SM00382">
    <property type="entry name" value="AAA"/>
    <property type="match status" value="1"/>
</dbReference>
<dbReference type="GO" id="GO:0008233">
    <property type="term" value="F:peptidase activity"/>
    <property type="evidence" value="ECO:0007669"/>
    <property type="project" value="UniProtKB-KW"/>
</dbReference>
<dbReference type="InterPro" id="IPR050168">
    <property type="entry name" value="AAA_ATPase_domain"/>
</dbReference>
<dbReference type="GO" id="GO:0005524">
    <property type="term" value="F:ATP binding"/>
    <property type="evidence" value="ECO:0007669"/>
    <property type="project" value="UniProtKB-KW"/>
</dbReference>
<feature type="domain" description="AAA+ ATPase" evidence="4">
    <location>
        <begin position="188"/>
        <end position="326"/>
    </location>
</feature>
<accession>A0A8T8KKV7</accession>
<geneLocation type="plasmid" evidence="5 6">
    <name>pHsi139</name>
</geneLocation>
<dbReference type="FunFam" id="3.40.50.300:FF:001025">
    <property type="entry name" value="ATPase family, AAA domain-containing 2B"/>
    <property type="match status" value="1"/>
</dbReference>
<evidence type="ECO:0000256" key="1">
    <source>
        <dbReference type="ARBA" id="ARBA00022741"/>
    </source>
</evidence>
<dbReference type="InterPro" id="IPR041569">
    <property type="entry name" value="AAA_lid_3"/>
</dbReference>
<dbReference type="GO" id="GO:0016887">
    <property type="term" value="F:ATP hydrolysis activity"/>
    <property type="evidence" value="ECO:0007669"/>
    <property type="project" value="InterPro"/>
</dbReference>
<dbReference type="PANTHER" id="PTHR23077:SF171">
    <property type="entry name" value="NUCLEAR VALOSIN-CONTAINING PROTEIN-LIKE"/>
    <property type="match status" value="1"/>
</dbReference>
<dbReference type="Pfam" id="PF00004">
    <property type="entry name" value="AAA"/>
    <property type="match status" value="1"/>
</dbReference>
<dbReference type="Gene3D" id="1.10.8.60">
    <property type="match status" value="1"/>
</dbReference>
<keyword evidence="5" id="KW-0645">Protease</keyword>
<dbReference type="GO" id="GO:0006508">
    <property type="term" value="P:proteolysis"/>
    <property type="evidence" value="ECO:0007669"/>
    <property type="project" value="UniProtKB-KW"/>
</dbReference>
<dbReference type="InterPro" id="IPR027417">
    <property type="entry name" value="P-loop_NTPase"/>
</dbReference>